<protein>
    <submittedName>
        <fullName evidence="4">mTERF domain-containing protein 2</fullName>
    </submittedName>
</protein>
<evidence type="ECO:0000313" key="5">
    <source>
        <dbReference type="Proteomes" id="UP000242188"/>
    </source>
</evidence>
<keyword evidence="2" id="KW-0809">Transit peptide</keyword>
<keyword evidence="5" id="KW-1185">Reference proteome</keyword>
<dbReference type="Pfam" id="PF02536">
    <property type="entry name" value="mTERF"/>
    <property type="match status" value="1"/>
</dbReference>
<evidence type="ECO:0000256" key="2">
    <source>
        <dbReference type="ARBA" id="ARBA00022946"/>
    </source>
</evidence>
<accession>A0A210QLZ6</accession>
<dbReference type="Proteomes" id="UP000242188">
    <property type="component" value="Unassembled WGS sequence"/>
</dbReference>
<proteinExistence type="inferred from homology"/>
<dbReference type="InterPro" id="IPR003690">
    <property type="entry name" value="MTERF"/>
</dbReference>
<organism evidence="4 5">
    <name type="scientific">Mizuhopecten yessoensis</name>
    <name type="common">Japanese scallop</name>
    <name type="synonym">Patinopecten yessoensis</name>
    <dbReference type="NCBI Taxonomy" id="6573"/>
    <lineage>
        <taxon>Eukaryota</taxon>
        <taxon>Metazoa</taxon>
        <taxon>Spiralia</taxon>
        <taxon>Lophotrochozoa</taxon>
        <taxon>Mollusca</taxon>
        <taxon>Bivalvia</taxon>
        <taxon>Autobranchia</taxon>
        <taxon>Pteriomorphia</taxon>
        <taxon>Pectinida</taxon>
        <taxon>Pectinoidea</taxon>
        <taxon>Pectinidae</taxon>
        <taxon>Mizuhopecten</taxon>
    </lineage>
</organism>
<evidence type="ECO:0000256" key="3">
    <source>
        <dbReference type="SAM" id="MobiDB-lite"/>
    </source>
</evidence>
<dbReference type="STRING" id="6573.A0A210QLZ6"/>
<dbReference type="InterPro" id="IPR038538">
    <property type="entry name" value="MTERF_sf"/>
</dbReference>
<gene>
    <name evidence="4" type="ORF">KP79_PYT22511</name>
</gene>
<comment type="similarity">
    <text evidence="1">Belongs to the mTERF family.</text>
</comment>
<dbReference type="GO" id="GO:0003676">
    <property type="term" value="F:nucleic acid binding"/>
    <property type="evidence" value="ECO:0007669"/>
    <property type="project" value="InterPro"/>
</dbReference>
<reference evidence="4 5" key="1">
    <citation type="journal article" date="2017" name="Nat. Ecol. Evol.">
        <title>Scallop genome provides insights into evolution of bilaterian karyotype and development.</title>
        <authorList>
            <person name="Wang S."/>
            <person name="Zhang J."/>
            <person name="Jiao W."/>
            <person name="Li J."/>
            <person name="Xun X."/>
            <person name="Sun Y."/>
            <person name="Guo X."/>
            <person name="Huan P."/>
            <person name="Dong B."/>
            <person name="Zhang L."/>
            <person name="Hu X."/>
            <person name="Sun X."/>
            <person name="Wang J."/>
            <person name="Zhao C."/>
            <person name="Wang Y."/>
            <person name="Wang D."/>
            <person name="Huang X."/>
            <person name="Wang R."/>
            <person name="Lv J."/>
            <person name="Li Y."/>
            <person name="Zhang Z."/>
            <person name="Liu B."/>
            <person name="Lu W."/>
            <person name="Hui Y."/>
            <person name="Liang J."/>
            <person name="Zhou Z."/>
            <person name="Hou R."/>
            <person name="Li X."/>
            <person name="Liu Y."/>
            <person name="Li H."/>
            <person name="Ning X."/>
            <person name="Lin Y."/>
            <person name="Zhao L."/>
            <person name="Xing Q."/>
            <person name="Dou J."/>
            <person name="Li Y."/>
            <person name="Mao J."/>
            <person name="Guo H."/>
            <person name="Dou H."/>
            <person name="Li T."/>
            <person name="Mu C."/>
            <person name="Jiang W."/>
            <person name="Fu Q."/>
            <person name="Fu X."/>
            <person name="Miao Y."/>
            <person name="Liu J."/>
            <person name="Yu Q."/>
            <person name="Li R."/>
            <person name="Liao H."/>
            <person name="Li X."/>
            <person name="Kong Y."/>
            <person name="Jiang Z."/>
            <person name="Chourrout D."/>
            <person name="Li R."/>
            <person name="Bao Z."/>
        </authorList>
    </citation>
    <scope>NUCLEOTIDE SEQUENCE [LARGE SCALE GENOMIC DNA]</scope>
    <source>
        <strain evidence="4 5">PY_sf001</strain>
    </source>
</reference>
<evidence type="ECO:0000313" key="4">
    <source>
        <dbReference type="EMBL" id="OWF49756.1"/>
    </source>
</evidence>
<feature type="compositionally biased region" description="Acidic residues" evidence="3">
    <location>
        <begin position="383"/>
        <end position="403"/>
    </location>
</feature>
<evidence type="ECO:0000256" key="1">
    <source>
        <dbReference type="ARBA" id="ARBA00007692"/>
    </source>
</evidence>
<sequence length="410" mass="47863">MKILHSVRSLLKWKYLPARTWSSMGQGETTHTKCLGDYRNLSFYGNTDMPSISKPCHGFRKVLYTQRLWFKSDKKFSNCMCVVNRSIHIQHSVMMTETEKVYPGDGGKSTSENIKIMEKIESDVNAISKSVLEKMEETEKVGDDLRIILVACIRHLYSLRLSLVQIQHFLTENKDIYKHQHFISITTFLYKNGFNGRRVCKLVSKYPKVLDIPKDEVRAKIAHLRDLRFINTNILLIIEGLPEVLQIPTKTITKRISDLQHLFKSKDVLDLIGRSPPLLMEDLAVITAKFNYVFHVMGITQRQIMYSSLFKHSLNHIRQRHAFLVRSGFYKTRVKKGQLNPNPVLEDIVDMSTRVFLKKYGNMPMSDYIAFCELFERETRDADDEIDEYSDGEETHDEDSDDEETHKWKR</sequence>
<dbReference type="OrthoDB" id="9991972at2759"/>
<name>A0A210QLZ6_MIZYE</name>
<dbReference type="Gene3D" id="1.25.70.10">
    <property type="entry name" value="Transcription termination factor 3, mitochondrial"/>
    <property type="match status" value="1"/>
</dbReference>
<dbReference type="AlphaFoldDB" id="A0A210QLZ6"/>
<feature type="region of interest" description="Disordered" evidence="3">
    <location>
        <begin position="383"/>
        <end position="410"/>
    </location>
</feature>
<comment type="caution">
    <text evidence="4">The sequence shown here is derived from an EMBL/GenBank/DDBJ whole genome shotgun (WGS) entry which is preliminary data.</text>
</comment>
<dbReference type="EMBL" id="NEDP02002959">
    <property type="protein sequence ID" value="OWF49756.1"/>
    <property type="molecule type" value="Genomic_DNA"/>
</dbReference>